<dbReference type="Gene3D" id="2.60.120.10">
    <property type="entry name" value="Jelly Rolls"/>
    <property type="match status" value="1"/>
</dbReference>
<dbReference type="AlphaFoldDB" id="A0A7R9PS36"/>
<organism evidence="2">
    <name type="scientific">Timema genevievae</name>
    <name type="common">Walking stick</name>
    <dbReference type="NCBI Taxonomy" id="629358"/>
    <lineage>
        <taxon>Eukaryota</taxon>
        <taxon>Metazoa</taxon>
        <taxon>Ecdysozoa</taxon>
        <taxon>Arthropoda</taxon>
        <taxon>Hexapoda</taxon>
        <taxon>Insecta</taxon>
        <taxon>Pterygota</taxon>
        <taxon>Neoptera</taxon>
        <taxon>Polyneoptera</taxon>
        <taxon>Phasmatodea</taxon>
        <taxon>Timematodea</taxon>
        <taxon>Timematoidea</taxon>
        <taxon>Timematidae</taxon>
        <taxon>Timema</taxon>
    </lineage>
</organism>
<protein>
    <recommendedName>
        <fullName evidence="3">Mif2/CENP-C cupin domain-containing protein</fullName>
    </recommendedName>
</protein>
<dbReference type="SUPFAM" id="SSF51182">
    <property type="entry name" value="RmlC-like cupins"/>
    <property type="match status" value="1"/>
</dbReference>
<feature type="region of interest" description="Disordered" evidence="1">
    <location>
        <begin position="91"/>
        <end position="111"/>
    </location>
</feature>
<dbReference type="InterPro" id="IPR011051">
    <property type="entry name" value="RmlC_Cupin_sf"/>
</dbReference>
<proteinExistence type="predicted"/>
<gene>
    <name evidence="2" type="ORF">TGEB3V08_LOCUS11193</name>
</gene>
<feature type="compositionally biased region" description="Basic residues" evidence="1">
    <location>
        <begin position="92"/>
        <end position="103"/>
    </location>
</feature>
<reference evidence="2" key="1">
    <citation type="submission" date="2020-11" db="EMBL/GenBank/DDBJ databases">
        <authorList>
            <person name="Tran Van P."/>
        </authorList>
    </citation>
    <scope>NUCLEOTIDE SEQUENCE</scope>
</reference>
<name>A0A7R9PS36_TIMGE</name>
<evidence type="ECO:0008006" key="3">
    <source>
        <dbReference type="Google" id="ProtNLM"/>
    </source>
</evidence>
<dbReference type="InterPro" id="IPR014710">
    <property type="entry name" value="RmlC-like_jellyroll"/>
</dbReference>
<dbReference type="EMBL" id="OE848449">
    <property type="protein sequence ID" value="CAD7612688.1"/>
    <property type="molecule type" value="Genomic_DNA"/>
</dbReference>
<evidence type="ECO:0000313" key="2">
    <source>
        <dbReference type="EMBL" id="CAD7612688.1"/>
    </source>
</evidence>
<sequence length="363" mass="40550">MKLQLIICIRKNSPVKTATNPQKQHQDNLAGVNAITKTVQSPTNQHQNILSKNNLTVIEEGTKSTEATHKRLNTSETLHRAKSGEMVEKVHNKTKQTLKRRNKTSGSPVNSKRRNLVKRAVVVEENDAALDGDGVRRSKRPRVAPLKYWKGEKIVYCLDANYCLNMVDVYTLSDDETFVTKRKVQKNKDKVFQEDPVLKETKKTVSFGWPNETEPASVIPSSRHTTLALTRTADDEEMGFRNPSWIGSHFSEGALEHDTEGVWLQTGYTDTVSGVSSGVWRLDPSAQTRSCFVNELYMCMTVVCGKVEFAIDEEVYRGTTGSQYIIHRGSTFTLSNVGHSKALVTYTKHGAEELSGSGEMVAN</sequence>
<evidence type="ECO:0000256" key="1">
    <source>
        <dbReference type="SAM" id="MobiDB-lite"/>
    </source>
</evidence>
<accession>A0A7R9PS36</accession>